<proteinExistence type="predicted"/>
<sequence length="80" mass="8917">MMSGNTTKRIDSIRTSSGMRPLEFCADFNQVPTNPAFDVLLDTKTAIVTHSPRAIEAGQHYRFAQLTAVMNKTSKQIPYV</sequence>
<gene>
    <name evidence="1" type="ORF">Poly21_13920</name>
</gene>
<reference evidence="1 2" key="1">
    <citation type="journal article" date="2020" name="Antonie Van Leeuwenhoek">
        <title>Rhodopirellula heiligendammensis sp. nov., Rhodopirellula pilleata sp. nov., and Rhodopirellula solitaria sp. nov. isolated from natural or artificial marine surfaces in Northern Germany and California, USA, and emended description of the genus Rhodopirellula.</title>
        <authorList>
            <person name="Kallscheuer N."/>
            <person name="Wiegand S."/>
            <person name="Jogler M."/>
            <person name="Boedeker C."/>
            <person name="Peeters S.H."/>
            <person name="Rast P."/>
            <person name="Heuer A."/>
            <person name="Jetten M.S.M."/>
            <person name="Rohde M."/>
            <person name="Jogler C."/>
        </authorList>
    </citation>
    <scope>NUCLEOTIDE SEQUENCE [LARGE SCALE GENOMIC DNA]</scope>
    <source>
        <strain evidence="1 2">Poly21</strain>
    </source>
</reference>
<dbReference type="Proteomes" id="UP000319908">
    <property type="component" value="Unassembled WGS sequence"/>
</dbReference>
<dbReference type="EMBL" id="SJPU01000001">
    <property type="protein sequence ID" value="TWU19221.1"/>
    <property type="molecule type" value="Genomic_DNA"/>
</dbReference>
<evidence type="ECO:0000313" key="1">
    <source>
        <dbReference type="EMBL" id="TWU19221.1"/>
    </source>
</evidence>
<comment type="caution">
    <text evidence="1">The sequence shown here is derived from an EMBL/GenBank/DDBJ whole genome shotgun (WGS) entry which is preliminary data.</text>
</comment>
<evidence type="ECO:0000313" key="2">
    <source>
        <dbReference type="Proteomes" id="UP000319908"/>
    </source>
</evidence>
<keyword evidence="2" id="KW-1185">Reference proteome</keyword>
<protein>
    <submittedName>
        <fullName evidence="1">Uncharacterized protein</fullName>
    </submittedName>
</protein>
<name>A0A5C6C6V7_9BACT</name>
<organism evidence="1 2">
    <name type="scientific">Allorhodopirellula heiligendammensis</name>
    <dbReference type="NCBI Taxonomy" id="2714739"/>
    <lineage>
        <taxon>Bacteria</taxon>
        <taxon>Pseudomonadati</taxon>
        <taxon>Planctomycetota</taxon>
        <taxon>Planctomycetia</taxon>
        <taxon>Pirellulales</taxon>
        <taxon>Pirellulaceae</taxon>
        <taxon>Allorhodopirellula</taxon>
    </lineage>
</organism>
<accession>A0A5C6C6V7</accession>
<dbReference type="AlphaFoldDB" id="A0A5C6C6V7"/>